<feature type="compositionally biased region" description="Polar residues" evidence="1">
    <location>
        <begin position="98"/>
        <end position="115"/>
    </location>
</feature>
<dbReference type="AlphaFoldDB" id="A0A5K1JZQ9"/>
<feature type="region of interest" description="Disordered" evidence="1">
    <location>
        <begin position="92"/>
        <end position="115"/>
    </location>
</feature>
<protein>
    <submittedName>
        <fullName evidence="2">Aspartyl proteinase</fullName>
    </submittedName>
</protein>
<evidence type="ECO:0000256" key="1">
    <source>
        <dbReference type="SAM" id="MobiDB-lite"/>
    </source>
</evidence>
<name>A0A5K1JZQ9_9APHY</name>
<reference evidence="2" key="1">
    <citation type="submission" date="2019-10" db="EMBL/GenBank/DDBJ databases">
        <authorList>
            <person name="Nor Muhammad N."/>
        </authorList>
    </citation>
    <scope>NUCLEOTIDE SEQUENCE</scope>
</reference>
<accession>A0A5K1JZQ9</accession>
<evidence type="ECO:0000313" key="2">
    <source>
        <dbReference type="EMBL" id="VWO98799.1"/>
    </source>
</evidence>
<sequence>MHRAALRVPLRRAIAPQRRSFVSTVLLTKAWENETVAELRKEAKKRGLTSYVVLSLHTCASNSRLRTIRSKGSKATLIARLQQDDQKKVFASEPASVAPQTRAASTVSSAPATESPTEIPVYSQVEPEAPVPIPFVPDLWESSKLRHESAPPAPEPSTGPKLVVVGGEALLSSGAPSYDVYSPTTASSSVPTLSQARPEPKTELGKLLAGMADDLGIPPTLTLTRADQQYDVAAKTETPSGQQNRYSRTLDGDEKTGLYVLLGIFAGSWFAGSALAPASEWVHKPEKATDGVESLDKAGEKH</sequence>
<organism evidence="2">
    <name type="scientific">Ganoderma boninense</name>
    <dbReference type="NCBI Taxonomy" id="34458"/>
    <lineage>
        <taxon>Eukaryota</taxon>
        <taxon>Fungi</taxon>
        <taxon>Dikarya</taxon>
        <taxon>Basidiomycota</taxon>
        <taxon>Agaricomycotina</taxon>
        <taxon>Agaricomycetes</taxon>
        <taxon>Polyporales</taxon>
        <taxon>Polyporaceae</taxon>
        <taxon>Ganoderma</taxon>
    </lineage>
</organism>
<gene>
    <name evidence="2" type="primary">Q8NJS2</name>
</gene>
<dbReference type="EMBL" id="LR727183">
    <property type="protein sequence ID" value="VWO98799.1"/>
    <property type="molecule type" value="Genomic_DNA"/>
</dbReference>
<proteinExistence type="predicted"/>